<evidence type="ECO:0000259" key="10">
    <source>
        <dbReference type="PROSITE" id="PS50885"/>
    </source>
</evidence>
<dbReference type="SMART" id="SM00283">
    <property type="entry name" value="MA"/>
    <property type="match status" value="1"/>
</dbReference>
<reference evidence="11 12" key="1">
    <citation type="submission" date="2019-03" db="EMBL/GenBank/DDBJ databases">
        <title>Genomic Encyclopedia of Type Strains, Phase IV (KMG-IV): sequencing the most valuable type-strain genomes for metagenomic binning, comparative biology and taxonomic classification.</title>
        <authorList>
            <person name="Goeker M."/>
        </authorList>
    </citation>
    <scope>NUCLEOTIDE SEQUENCE [LARGE SCALE GENOMIC DNA]</scope>
    <source>
        <strain evidence="11 12">DSM 2132</strain>
    </source>
</reference>
<feature type="domain" description="T-SNARE coiled-coil homology" evidence="9">
    <location>
        <begin position="491"/>
        <end position="553"/>
    </location>
</feature>
<feature type="domain" description="HAMP" evidence="10">
    <location>
        <begin position="216"/>
        <end position="269"/>
    </location>
</feature>
<dbReference type="Pfam" id="PF00015">
    <property type="entry name" value="MCPsignal"/>
    <property type="match status" value="1"/>
</dbReference>
<dbReference type="SUPFAM" id="SSF58104">
    <property type="entry name" value="Methyl-accepting chemotaxis protein (MCP) signaling domain"/>
    <property type="match status" value="1"/>
</dbReference>
<dbReference type="AlphaFoldDB" id="A0A4R2PPW2"/>
<dbReference type="PROSITE" id="PS50192">
    <property type="entry name" value="T_SNARE"/>
    <property type="match status" value="1"/>
</dbReference>
<keyword evidence="7" id="KW-0472">Membrane</keyword>
<dbReference type="CDD" id="cd06225">
    <property type="entry name" value="HAMP"/>
    <property type="match status" value="1"/>
</dbReference>
<comment type="similarity">
    <text evidence="4">Belongs to the methyl-accepting chemotaxis (MCP) protein family.</text>
</comment>
<evidence type="ECO:0000256" key="1">
    <source>
        <dbReference type="ARBA" id="ARBA00004429"/>
    </source>
</evidence>
<dbReference type="PROSITE" id="PS50111">
    <property type="entry name" value="CHEMOTAXIS_TRANSDUC_2"/>
    <property type="match status" value="1"/>
</dbReference>
<feature type="transmembrane region" description="Helical" evidence="7">
    <location>
        <begin position="192"/>
        <end position="214"/>
    </location>
</feature>
<evidence type="ECO:0000256" key="3">
    <source>
        <dbReference type="ARBA" id="ARBA00023224"/>
    </source>
</evidence>
<keyword evidence="3 5" id="KW-0807">Transducer</keyword>
<accession>A0A4R2PPW2</accession>
<dbReference type="Pfam" id="PF00672">
    <property type="entry name" value="HAMP"/>
    <property type="match status" value="1"/>
</dbReference>
<dbReference type="InParanoid" id="A0A4R2PPW2"/>
<evidence type="ECO:0000256" key="7">
    <source>
        <dbReference type="SAM" id="Phobius"/>
    </source>
</evidence>
<dbReference type="InterPro" id="IPR003660">
    <property type="entry name" value="HAMP_dom"/>
</dbReference>
<dbReference type="InterPro" id="IPR004089">
    <property type="entry name" value="MCPsignal_dom"/>
</dbReference>
<evidence type="ECO:0000256" key="4">
    <source>
        <dbReference type="ARBA" id="ARBA00029447"/>
    </source>
</evidence>
<dbReference type="PROSITE" id="PS50885">
    <property type="entry name" value="HAMP"/>
    <property type="match status" value="1"/>
</dbReference>
<dbReference type="InterPro" id="IPR004090">
    <property type="entry name" value="Chemotax_Me-accpt_rcpt"/>
</dbReference>
<evidence type="ECO:0000313" key="12">
    <source>
        <dbReference type="Proteomes" id="UP000295399"/>
    </source>
</evidence>
<dbReference type="Proteomes" id="UP000295399">
    <property type="component" value="Unassembled WGS sequence"/>
</dbReference>
<dbReference type="EMBL" id="SLXO01000002">
    <property type="protein sequence ID" value="TCP37800.1"/>
    <property type="molecule type" value="Genomic_DNA"/>
</dbReference>
<dbReference type="GO" id="GO:0005886">
    <property type="term" value="C:plasma membrane"/>
    <property type="evidence" value="ECO:0007669"/>
    <property type="project" value="UniProtKB-SubCell"/>
</dbReference>
<evidence type="ECO:0000256" key="6">
    <source>
        <dbReference type="SAM" id="MobiDB-lite"/>
    </source>
</evidence>
<dbReference type="PRINTS" id="PR00260">
    <property type="entry name" value="CHEMTRNSDUCR"/>
</dbReference>
<evidence type="ECO:0000259" key="9">
    <source>
        <dbReference type="PROSITE" id="PS50192"/>
    </source>
</evidence>
<feature type="domain" description="Methyl-accepting transducer" evidence="8">
    <location>
        <begin position="339"/>
        <end position="575"/>
    </location>
</feature>
<name>A0A4R2PPW2_RHOSA</name>
<proteinExistence type="inferred from homology"/>
<dbReference type="Gene3D" id="6.10.340.10">
    <property type="match status" value="1"/>
</dbReference>
<evidence type="ECO:0000259" key="8">
    <source>
        <dbReference type="PROSITE" id="PS50111"/>
    </source>
</evidence>
<dbReference type="RefSeq" id="WP_165878696.1">
    <property type="nucleotide sequence ID" value="NZ_JACIGF010000002.1"/>
</dbReference>
<evidence type="ECO:0000256" key="5">
    <source>
        <dbReference type="PROSITE-ProRule" id="PRU00284"/>
    </source>
</evidence>
<organism evidence="11 12">
    <name type="scientific">Rhodothalassium salexigens DSM 2132</name>
    <dbReference type="NCBI Taxonomy" id="1188247"/>
    <lineage>
        <taxon>Bacteria</taxon>
        <taxon>Pseudomonadati</taxon>
        <taxon>Pseudomonadota</taxon>
        <taxon>Alphaproteobacteria</taxon>
        <taxon>Rhodothalassiales</taxon>
        <taxon>Rhodothalassiaceae</taxon>
        <taxon>Rhodothalassium</taxon>
    </lineage>
</organism>
<comment type="caution">
    <text evidence="11">The sequence shown here is derived from an EMBL/GenBank/DDBJ whole genome shotgun (WGS) entry which is preliminary data.</text>
</comment>
<feature type="region of interest" description="Disordered" evidence="6">
    <location>
        <begin position="273"/>
        <end position="307"/>
    </location>
</feature>
<keyword evidence="11" id="KW-0675">Receptor</keyword>
<dbReference type="Gene3D" id="1.10.287.950">
    <property type="entry name" value="Methyl-accepting chemotaxis protein"/>
    <property type="match status" value="1"/>
</dbReference>
<dbReference type="GO" id="GO:0007165">
    <property type="term" value="P:signal transduction"/>
    <property type="evidence" value="ECO:0007669"/>
    <property type="project" value="UniProtKB-KW"/>
</dbReference>
<keyword evidence="2" id="KW-0997">Cell inner membrane</keyword>
<keyword evidence="12" id="KW-1185">Reference proteome</keyword>
<comment type="subcellular location">
    <subcellularLocation>
        <location evidence="1">Cell inner membrane</location>
        <topology evidence="1">Multi-pass membrane protein</topology>
    </subcellularLocation>
</comment>
<evidence type="ECO:0000313" key="11">
    <source>
        <dbReference type="EMBL" id="TCP37800.1"/>
    </source>
</evidence>
<sequence length="593" mass="63581">MQRLLRKINDLNIQARVSAAFVLLIGLMVGNGALGLASLDRIDRINREIYEYPFEALASAYAMDAYVTTIQRRVRQVILAPDAATRAESLDRLPTYFEQLNDQFLPALARTFRGDPGLVDTVANGVAGYPPIYERAFAMHDAGRADEVRRYLETVEYDHVLPVFEALAEIQAQSQGQVDAMIAEARAEKARFTWIAGIFVAVAFALSVLIALVIGRGTARPLVALKDAMAAVAAGRTDVAIPSQTRGDEVGDMARAAQVFRDEAERKVQIEEERRSLEEQRRAEETRRLEQERAAAEERREAEEAAYAREAEERAMLMASLGDQFERDVKSVVEAVSQAVAEVRGAADSMTALVRQTSEHAEQADGAAGATSANVEAVSAATEQMAASIREIEEQVIRAAKVARRAVEEAASTTQTMDSLGTAADRIGEVVGLISDIAEQTNLLALNATIEAARAGEAGKGFAVVAGEVKSLASQTAKATDEITGQVHAMRTATGDATAAMRSIGQTIDELDDVATTVAGAVKEQGAATKDISQAVVKAAEGTATVTARIREMSTAAWQTGEHSQAMLAAAQTLDERSGTLGDRVDGFLAEIR</sequence>
<dbReference type="PANTHER" id="PTHR32089:SF112">
    <property type="entry name" value="LYSOZYME-LIKE PROTEIN-RELATED"/>
    <property type="match status" value="1"/>
</dbReference>
<dbReference type="GO" id="GO:0004888">
    <property type="term" value="F:transmembrane signaling receptor activity"/>
    <property type="evidence" value="ECO:0007669"/>
    <property type="project" value="InterPro"/>
</dbReference>
<dbReference type="GO" id="GO:0006935">
    <property type="term" value="P:chemotaxis"/>
    <property type="evidence" value="ECO:0007669"/>
    <property type="project" value="InterPro"/>
</dbReference>
<protein>
    <submittedName>
        <fullName evidence="11">Chemoreceptor-like protein with four helix bundle sensory module</fullName>
    </submittedName>
</protein>
<keyword evidence="7" id="KW-0812">Transmembrane</keyword>
<keyword evidence="7" id="KW-1133">Transmembrane helix</keyword>
<dbReference type="InterPro" id="IPR024478">
    <property type="entry name" value="HlyB_4HB_MCP"/>
</dbReference>
<dbReference type="SMART" id="SM00304">
    <property type="entry name" value="HAMP"/>
    <property type="match status" value="1"/>
</dbReference>
<feature type="transmembrane region" description="Helical" evidence="7">
    <location>
        <begin position="20"/>
        <end position="39"/>
    </location>
</feature>
<dbReference type="InterPro" id="IPR000727">
    <property type="entry name" value="T_SNARE_dom"/>
</dbReference>
<keyword evidence="2" id="KW-1003">Cell membrane</keyword>
<evidence type="ECO:0000256" key="2">
    <source>
        <dbReference type="ARBA" id="ARBA00022519"/>
    </source>
</evidence>
<dbReference type="PANTHER" id="PTHR32089">
    <property type="entry name" value="METHYL-ACCEPTING CHEMOTAXIS PROTEIN MCPB"/>
    <property type="match status" value="1"/>
</dbReference>
<dbReference type="Pfam" id="PF12729">
    <property type="entry name" value="4HB_MCP_1"/>
    <property type="match status" value="1"/>
</dbReference>
<gene>
    <name evidence="11" type="ORF">EV659_102207</name>
</gene>